<sequence length="113" mass="13192">MDVEDQGIIDDLPDSYTCWRIIRISNTAGPSRLYVKTTVYFSGPDRGMRTTVTEIILRPSLFLGDDLRIRMVDGFAGNEAVTQLHEQPLPRRMQKEQWWRLDRYQKAFGNRIS</sequence>
<evidence type="ECO:0000313" key="2">
    <source>
        <dbReference type="Proteomes" id="UP001175271"/>
    </source>
</evidence>
<protein>
    <submittedName>
        <fullName evidence="1">Uncharacterized protein</fullName>
    </submittedName>
</protein>
<dbReference type="Proteomes" id="UP001175271">
    <property type="component" value="Unassembled WGS sequence"/>
</dbReference>
<dbReference type="EMBL" id="JAUCMV010000005">
    <property type="protein sequence ID" value="KAK0399014.1"/>
    <property type="molecule type" value="Genomic_DNA"/>
</dbReference>
<keyword evidence="2" id="KW-1185">Reference proteome</keyword>
<gene>
    <name evidence="1" type="ORF">QR680_002863</name>
</gene>
<reference evidence="1" key="1">
    <citation type="submission" date="2023-06" db="EMBL/GenBank/DDBJ databases">
        <title>Genomic analysis of the entomopathogenic nematode Steinernema hermaphroditum.</title>
        <authorList>
            <person name="Schwarz E.M."/>
            <person name="Heppert J.K."/>
            <person name="Baniya A."/>
            <person name="Schwartz H.T."/>
            <person name="Tan C.-H."/>
            <person name="Antoshechkin I."/>
            <person name="Sternberg P.W."/>
            <person name="Goodrich-Blair H."/>
            <person name="Dillman A.R."/>
        </authorList>
    </citation>
    <scope>NUCLEOTIDE SEQUENCE</scope>
    <source>
        <strain evidence="1">PS9179</strain>
        <tissue evidence="1">Whole animal</tissue>
    </source>
</reference>
<organism evidence="1 2">
    <name type="scientific">Steinernema hermaphroditum</name>
    <dbReference type="NCBI Taxonomy" id="289476"/>
    <lineage>
        <taxon>Eukaryota</taxon>
        <taxon>Metazoa</taxon>
        <taxon>Ecdysozoa</taxon>
        <taxon>Nematoda</taxon>
        <taxon>Chromadorea</taxon>
        <taxon>Rhabditida</taxon>
        <taxon>Tylenchina</taxon>
        <taxon>Panagrolaimomorpha</taxon>
        <taxon>Strongyloidoidea</taxon>
        <taxon>Steinernematidae</taxon>
        <taxon>Steinernema</taxon>
    </lineage>
</organism>
<dbReference type="AlphaFoldDB" id="A0AA39H586"/>
<name>A0AA39H586_9BILA</name>
<evidence type="ECO:0000313" key="1">
    <source>
        <dbReference type="EMBL" id="KAK0399014.1"/>
    </source>
</evidence>
<comment type="caution">
    <text evidence="1">The sequence shown here is derived from an EMBL/GenBank/DDBJ whole genome shotgun (WGS) entry which is preliminary data.</text>
</comment>
<proteinExistence type="predicted"/>
<accession>A0AA39H586</accession>